<sequence>MPPAGIFGPRRSEGPPLSTGRPFLLGSNIRPAGPAPALSRGPVSLCRVDLDHGLHLVEHLLGKVTFDLIARGQIAHRWHLGLTQVA</sequence>
<name>A0A2R8AA72_9RHOB</name>
<evidence type="ECO:0000256" key="1">
    <source>
        <dbReference type="SAM" id="MobiDB-lite"/>
    </source>
</evidence>
<dbReference type="EMBL" id="OMKW01000002">
    <property type="protein sequence ID" value="SPF29137.1"/>
    <property type="molecule type" value="Genomic_DNA"/>
</dbReference>
<protein>
    <submittedName>
        <fullName evidence="2">Uncharacterized protein</fullName>
    </submittedName>
</protein>
<feature type="region of interest" description="Disordered" evidence="1">
    <location>
        <begin position="1"/>
        <end position="22"/>
    </location>
</feature>
<keyword evidence="3" id="KW-1185">Reference proteome</keyword>
<proteinExistence type="predicted"/>
<organism evidence="2 3">
    <name type="scientific">Pontivivens insulae</name>
    <dbReference type="NCBI Taxonomy" id="1639689"/>
    <lineage>
        <taxon>Bacteria</taxon>
        <taxon>Pseudomonadati</taxon>
        <taxon>Pseudomonadota</taxon>
        <taxon>Alphaproteobacteria</taxon>
        <taxon>Rhodobacterales</taxon>
        <taxon>Paracoccaceae</taxon>
        <taxon>Pontivivens</taxon>
    </lineage>
</organism>
<evidence type="ECO:0000313" key="2">
    <source>
        <dbReference type="EMBL" id="SPF29137.1"/>
    </source>
</evidence>
<gene>
    <name evidence="2" type="ORF">POI8812_01443</name>
</gene>
<evidence type="ECO:0000313" key="3">
    <source>
        <dbReference type="Proteomes" id="UP000244932"/>
    </source>
</evidence>
<dbReference type="AlphaFoldDB" id="A0A2R8AA72"/>
<reference evidence="2 3" key="1">
    <citation type="submission" date="2018-03" db="EMBL/GenBank/DDBJ databases">
        <authorList>
            <person name="Keele B.F."/>
        </authorList>
    </citation>
    <scope>NUCLEOTIDE SEQUENCE [LARGE SCALE GENOMIC DNA]</scope>
    <source>
        <strain evidence="2 3">CeCT 8812</strain>
    </source>
</reference>
<dbReference type="Proteomes" id="UP000244932">
    <property type="component" value="Unassembled WGS sequence"/>
</dbReference>
<accession>A0A2R8AA72</accession>